<dbReference type="RefSeq" id="WP_094036366.1">
    <property type="nucleotide sequence ID" value="NZ_CP022540.1"/>
</dbReference>
<dbReference type="EMBL" id="CP022540">
    <property type="protein sequence ID" value="ASP22641.1"/>
    <property type="molecule type" value="Genomic_DNA"/>
</dbReference>
<evidence type="ECO:0000313" key="1">
    <source>
        <dbReference type="EMBL" id="ASP22641.1"/>
    </source>
</evidence>
<sequence>MRRNGWHVLEEEGRYVLARQWPPRFDVAATSGFPPVRAARLARQIRQDLWRKFQHLRGFSPVVEIAATECGVIVRAGGRLSGRTPAETESRIRDLLDDPALRARWMVCAGEDA</sequence>
<gene>
    <name evidence="1" type="ORF">ANTHELSMS3_04032</name>
</gene>
<protein>
    <submittedName>
        <fullName evidence="1">Uncharacterized protein</fullName>
    </submittedName>
</protein>
<dbReference type="KEGG" id="aht:ANTHELSMS3_04032"/>
<dbReference type="Proteomes" id="UP000203589">
    <property type="component" value="Chromosome"/>
</dbReference>
<dbReference type="AlphaFoldDB" id="A0A222E9J5"/>
<organism evidence="1 2">
    <name type="scientific">Antarctobacter heliothermus</name>
    <dbReference type="NCBI Taxonomy" id="74033"/>
    <lineage>
        <taxon>Bacteria</taxon>
        <taxon>Pseudomonadati</taxon>
        <taxon>Pseudomonadota</taxon>
        <taxon>Alphaproteobacteria</taxon>
        <taxon>Rhodobacterales</taxon>
        <taxon>Roseobacteraceae</taxon>
        <taxon>Antarctobacter</taxon>
    </lineage>
</organism>
<dbReference type="OrthoDB" id="7658483at2"/>
<name>A0A222E9J5_9RHOB</name>
<evidence type="ECO:0000313" key="2">
    <source>
        <dbReference type="Proteomes" id="UP000203589"/>
    </source>
</evidence>
<accession>A0A222E9J5</accession>
<proteinExistence type="predicted"/>
<reference evidence="1 2" key="1">
    <citation type="submission" date="2017-07" db="EMBL/GenBank/DDBJ databases">
        <title>Genome Sequence of Antarctobacter heliothermus Strain SMS3 Isolated from a culture of the Diatom Skeletonema marinoi.</title>
        <authorList>
            <person name="Topel M."/>
            <person name="Pinder M.I.M."/>
            <person name="Johansson O.N."/>
            <person name="Kourtchenko O."/>
            <person name="Godhe A."/>
            <person name="Clarke A.K."/>
        </authorList>
    </citation>
    <scope>NUCLEOTIDE SEQUENCE [LARGE SCALE GENOMIC DNA]</scope>
    <source>
        <strain evidence="1 2">SMS3</strain>
    </source>
</reference>
<keyword evidence="2" id="KW-1185">Reference proteome</keyword>